<evidence type="ECO:0000313" key="5">
    <source>
        <dbReference type="Proteomes" id="UP000622405"/>
    </source>
</evidence>
<proteinExistence type="predicted"/>
<comment type="caution">
    <text evidence="4">The sequence shown here is derived from an EMBL/GenBank/DDBJ whole genome shotgun (WGS) entry which is preliminary data.</text>
</comment>
<keyword evidence="1 2" id="KW-0238">DNA-binding</keyword>
<dbReference type="Proteomes" id="UP000622405">
    <property type="component" value="Unassembled WGS sequence"/>
</dbReference>
<dbReference type="PANTHER" id="PTHR43479">
    <property type="entry name" value="ACREF/ENVCD OPERON REPRESSOR-RELATED"/>
    <property type="match status" value="1"/>
</dbReference>
<protein>
    <submittedName>
        <fullName evidence="4">TetR/AcrR family transcriptional regulator</fullName>
    </submittedName>
</protein>
<dbReference type="RefSeq" id="WP_186894649.1">
    <property type="nucleotide sequence ID" value="NZ_WJBE01000011.1"/>
</dbReference>
<sequence>MRNQEVKKNDRRTQYTRKVIKEAFLDELSKKKFGKISVTAICQICEINRGTFYLHYYDLDDVLDDVLNDALADTSDVLDQVLCPDKMNCTYPFCEKMQSNQEFRPLFFDEIAASRLIGKMSDLAKEDFVTRLMQSSILTYEQAEAIFYFQINGCLTINQMMFKNQCTDWKKIQQTIDGFLRAGIQAYLDPDRV</sequence>
<name>A0ABR6YZ27_9FIRM</name>
<dbReference type="Gene3D" id="1.10.357.10">
    <property type="entry name" value="Tetracycline Repressor, domain 2"/>
    <property type="match status" value="1"/>
</dbReference>
<dbReference type="InterPro" id="IPR009057">
    <property type="entry name" value="Homeodomain-like_sf"/>
</dbReference>
<gene>
    <name evidence="4" type="ORF">GH811_12375</name>
</gene>
<dbReference type="InterPro" id="IPR050624">
    <property type="entry name" value="HTH-type_Tx_Regulator"/>
</dbReference>
<evidence type="ECO:0000256" key="2">
    <source>
        <dbReference type="PROSITE-ProRule" id="PRU00335"/>
    </source>
</evidence>
<dbReference type="EMBL" id="WJBE01000011">
    <property type="protein sequence ID" value="MBC3900415.1"/>
    <property type="molecule type" value="Genomic_DNA"/>
</dbReference>
<feature type="domain" description="HTH tetR-type" evidence="3">
    <location>
        <begin position="14"/>
        <end position="74"/>
    </location>
</feature>
<dbReference type="PANTHER" id="PTHR43479:SF7">
    <property type="entry name" value="TETR-FAMILY TRANSCRIPTIONAL REGULATOR"/>
    <property type="match status" value="1"/>
</dbReference>
<reference evidence="4 5" key="1">
    <citation type="journal article" date="2020" name="mSystems">
        <title>Defining Genomic and Predicted Metabolic Features of the Acetobacterium Genus.</title>
        <authorList>
            <person name="Ross D.E."/>
            <person name="Marshall C.W."/>
            <person name="Gulliver D."/>
            <person name="May H.D."/>
            <person name="Norman R.S."/>
        </authorList>
    </citation>
    <scope>NUCLEOTIDE SEQUENCE [LARGE SCALE GENOMIC DNA]</scope>
    <source>
        <strain evidence="4 5">DSM 4132</strain>
    </source>
</reference>
<evidence type="ECO:0000256" key="1">
    <source>
        <dbReference type="ARBA" id="ARBA00023125"/>
    </source>
</evidence>
<evidence type="ECO:0000259" key="3">
    <source>
        <dbReference type="PROSITE" id="PS50977"/>
    </source>
</evidence>
<keyword evidence="5" id="KW-1185">Reference proteome</keyword>
<dbReference type="PROSITE" id="PS50977">
    <property type="entry name" value="HTH_TETR_2"/>
    <property type="match status" value="1"/>
</dbReference>
<dbReference type="SUPFAM" id="SSF46689">
    <property type="entry name" value="Homeodomain-like"/>
    <property type="match status" value="1"/>
</dbReference>
<dbReference type="InterPro" id="IPR001647">
    <property type="entry name" value="HTH_TetR"/>
</dbReference>
<feature type="DNA-binding region" description="H-T-H motif" evidence="2">
    <location>
        <begin position="37"/>
        <end position="56"/>
    </location>
</feature>
<evidence type="ECO:0000313" key="4">
    <source>
        <dbReference type="EMBL" id="MBC3900415.1"/>
    </source>
</evidence>
<organism evidence="4 5">
    <name type="scientific">Acetobacterium malicum</name>
    <dbReference type="NCBI Taxonomy" id="52692"/>
    <lineage>
        <taxon>Bacteria</taxon>
        <taxon>Bacillati</taxon>
        <taxon>Bacillota</taxon>
        <taxon>Clostridia</taxon>
        <taxon>Eubacteriales</taxon>
        <taxon>Eubacteriaceae</taxon>
        <taxon>Acetobacterium</taxon>
    </lineage>
</organism>
<accession>A0ABR6YZ27</accession>